<gene>
    <name evidence="3" type="ORF">CCMP2556_LOCUS25095</name>
</gene>
<evidence type="ECO:0000313" key="4">
    <source>
        <dbReference type="Proteomes" id="UP001642484"/>
    </source>
</evidence>
<evidence type="ECO:0000256" key="2">
    <source>
        <dbReference type="SAM" id="MobiDB-lite"/>
    </source>
</evidence>
<dbReference type="Proteomes" id="UP001642484">
    <property type="component" value="Unassembled WGS sequence"/>
</dbReference>
<dbReference type="SUPFAM" id="SSF48452">
    <property type="entry name" value="TPR-like"/>
    <property type="match status" value="1"/>
</dbReference>
<accession>A0ABP0MCB4</accession>
<dbReference type="InterPro" id="IPR011990">
    <property type="entry name" value="TPR-like_helical_dom_sf"/>
</dbReference>
<name>A0ABP0MCB4_9DINO</name>
<feature type="repeat" description="TPR" evidence="1">
    <location>
        <begin position="837"/>
        <end position="870"/>
    </location>
</feature>
<evidence type="ECO:0000313" key="3">
    <source>
        <dbReference type="EMBL" id="CAK9048818.1"/>
    </source>
</evidence>
<reference evidence="3 4" key="1">
    <citation type="submission" date="2024-02" db="EMBL/GenBank/DDBJ databases">
        <authorList>
            <person name="Chen Y."/>
            <person name="Shah S."/>
            <person name="Dougan E. K."/>
            <person name="Thang M."/>
            <person name="Chan C."/>
        </authorList>
    </citation>
    <scope>NUCLEOTIDE SEQUENCE [LARGE SCALE GENOMIC DNA]</scope>
</reference>
<sequence>MPLPPCRDYMYTGKVRSTEKILSTQRRQIRIDRWCTLQVCHDFAVLEIWSESLDGDKGSRLKVRRAVYEDLLSQDPEKWFLCEIQETWGTTWIAAWNDPHVSEGTQEDQGPHVPMVDHLIATQATLEWLVGMNEEVFFRQSIETIYMVNVLVPTWIVEDLLSMRLTAQDTMSRLDQSKQMLIIERNPVSPTASWEEERCHFNALRITQGKATLVIRMTKEVQVLAILRILYHTPTNANLQWQPRGDASTKLPLFMEDTLPADGMHIVDFMTGPLSLEEHMFVSRKSDYVIALTPSGIFVMLRSKMGAIEDIIEALNPHFQQTMICQDHLGRMHGLETHPPDLVFVMPQTNPVEVDLDKLMKHQWTPNQDRAVIDLSMHDALWLLHQFTVLGWSDIIRALGWKTVLDSHPGSGITSPKQVQLSMTRCRNASGVALQALLNVLTTRLTLLLLNQAEPPESTGFAVQVKLWDSYIWEGMVTPETLSGKFASAWSKAASCFGRHDELRTIIRGRRTNPDWTIQHYLDDNATRDRPLRIHLILQLEGGGTKAEAAAKLKDDFTERVLQLGYDPIEAKQFVTQLYQEAGAARLRHVLALKEEEAFVQQCTLLSQQTRIKLPERFDLEAERTKKIKLQWRSKVAEPFPVNPAELTVEPGTFCRADDTEVKMQEQAMLVVWRHECPEETWMHLIEAPIQTVFKQLQIVPSEVIAGAPVGEYLYKISPLPEGVTAEDIQAWITLEKLPAKKSIGELSEPERIGELSETENDTSPPAVSATVRDNGFDSCDIRHLRKLKYYFQAAAINQLGIAEWSNAVMVDMPPRSAGAFSGAKAKGAATQKALSAEELRERGNAFFRDGAHSKAVRAYDEAIRAGPSDARCWANRAAAQMAMLAEFGKGLSPAALRSPRRTDVMNTQKPGAGANVHKSEVRMLDLFVRSFIFAGLEKPKMSLM</sequence>
<proteinExistence type="predicted"/>
<protein>
    <submittedName>
        <fullName evidence="3">Uncharacterized protein</fullName>
    </submittedName>
</protein>
<dbReference type="Gene3D" id="1.25.40.10">
    <property type="entry name" value="Tetratricopeptide repeat domain"/>
    <property type="match status" value="1"/>
</dbReference>
<dbReference type="PROSITE" id="PS50005">
    <property type="entry name" value="TPR"/>
    <property type="match status" value="1"/>
</dbReference>
<comment type="caution">
    <text evidence="3">The sequence shown here is derived from an EMBL/GenBank/DDBJ whole genome shotgun (WGS) entry which is preliminary data.</text>
</comment>
<dbReference type="EMBL" id="CAXAMN010016669">
    <property type="protein sequence ID" value="CAK9048818.1"/>
    <property type="molecule type" value="Genomic_DNA"/>
</dbReference>
<dbReference type="InterPro" id="IPR019734">
    <property type="entry name" value="TPR_rpt"/>
</dbReference>
<evidence type="ECO:0000256" key="1">
    <source>
        <dbReference type="PROSITE-ProRule" id="PRU00339"/>
    </source>
</evidence>
<organism evidence="3 4">
    <name type="scientific">Durusdinium trenchii</name>
    <dbReference type="NCBI Taxonomy" id="1381693"/>
    <lineage>
        <taxon>Eukaryota</taxon>
        <taxon>Sar</taxon>
        <taxon>Alveolata</taxon>
        <taxon>Dinophyceae</taxon>
        <taxon>Suessiales</taxon>
        <taxon>Symbiodiniaceae</taxon>
        <taxon>Durusdinium</taxon>
    </lineage>
</organism>
<keyword evidence="4" id="KW-1185">Reference proteome</keyword>
<keyword evidence="1" id="KW-0802">TPR repeat</keyword>
<feature type="region of interest" description="Disordered" evidence="2">
    <location>
        <begin position="749"/>
        <end position="770"/>
    </location>
</feature>